<proteinExistence type="inferred from homology"/>
<feature type="transmembrane region" description="Helical" evidence="12">
    <location>
        <begin position="43"/>
        <end position="63"/>
    </location>
</feature>
<evidence type="ECO:0000256" key="6">
    <source>
        <dbReference type="ARBA" id="ARBA00022833"/>
    </source>
</evidence>
<keyword evidence="1" id="KW-1003">Cell membrane</keyword>
<keyword evidence="2 10" id="KW-0645">Protease</keyword>
<evidence type="ECO:0000256" key="4">
    <source>
        <dbReference type="ARBA" id="ARBA00022723"/>
    </source>
</evidence>
<feature type="transmembrane region" description="Helical" evidence="12">
    <location>
        <begin position="170"/>
        <end position="194"/>
    </location>
</feature>
<gene>
    <name evidence="14" type="ORF">ACFOZ7_05500</name>
</gene>
<keyword evidence="3 12" id="KW-0812">Transmembrane</keyword>
<keyword evidence="8 10" id="KW-0482">Metalloprotease</keyword>
<dbReference type="GO" id="GO:0046872">
    <property type="term" value="F:metal ion binding"/>
    <property type="evidence" value="ECO:0007669"/>
    <property type="project" value="UniProtKB-KW"/>
</dbReference>
<evidence type="ECO:0000313" key="14">
    <source>
        <dbReference type="EMBL" id="MFC4246451.1"/>
    </source>
</evidence>
<evidence type="ECO:0000256" key="8">
    <source>
        <dbReference type="ARBA" id="ARBA00023049"/>
    </source>
</evidence>
<evidence type="ECO:0000313" key="15">
    <source>
        <dbReference type="Proteomes" id="UP001595821"/>
    </source>
</evidence>
<organism evidence="14 15">
    <name type="scientific">Natribaculum luteum</name>
    <dbReference type="NCBI Taxonomy" id="1586232"/>
    <lineage>
        <taxon>Archaea</taxon>
        <taxon>Methanobacteriati</taxon>
        <taxon>Methanobacteriota</taxon>
        <taxon>Stenosarchaea group</taxon>
        <taxon>Halobacteria</taxon>
        <taxon>Halobacteriales</taxon>
        <taxon>Natrialbaceae</taxon>
        <taxon>Natribaculum</taxon>
    </lineage>
</organism>
<feature type="region of interest" description="Disordered" evidence="11">
    <location>
        <begin position="310"/>
        <end position="329"/>
    </location>
</feature>
<evidence type="ECO:0000256" key="12">
    <source>
        <dbReference type="SAM" id="Phobius"/>
    </source>
</evidence>
<evidence type="ECO:0000256" key="1">
    <source>
        <dbReference type="ARBA" id="ARBA00022475"/>
    </source>
</evidence>
<keyword evidence="9 12" id="KW-0472">Membrane</keyword>
<dbReference type="Proteomes" id="UP001595821">
    <property type="component" value="Unassembled WGS sequence"/>
</dbReference>
<dbReference type="PANTHER" id="PTHR43221:SF2">
    <property type="entry name" value="PROTEASE HTPX HOMOLOG"/>
    <property type="match status" value="1"/>
</dbReference>
<accession>A0ABD5NXB1</accession>
<feature type="domain" description="Peptidase M48" evidence="13">
    <location>
        <begin position="89"/>
        <end position="310"/>
    </location>
</feature>
<protein>
    <submittedName>
        <fullName evidence="14">M48 family metallopeptidase</fullName>
        <ecNumber evidence="14">3.4.24.-</ecNumber>
    </submittedName>
</protein>
<keyword evidence="4" id="KW-0479">Metal-binding</keyword>
<keyword evidence="5 10" id="KW-0378">Hydrolase</keyword>
<feature type="transmembrane region" description="Helical" evidence="12">
    <location>
        <begin position="12"/>
        <end position="31"/>
    </location>
</feature>
<evidence type="ECO:0000256" key="10">
    <source>
        <dbReference type="RuleBase" id="RU003983"/>
    </source>
</evidence>
<dbReference type="EC" id="3.4.24.-" evidence="14"/>
<keyword evidence="6 10" id="KW-0862">Zinc</keyword>
<evidence type="ECO:0000256" key="9">
    <source>
        <dbReference type="ARBA" id="ARBA00023136"/>
    </source>
</evidence>
<feature type="compositionally biased region" description="Basic and acidic residues" evidence="11">
    <location>
        <begin position="319"/>
        <end position="329"/>
    </location>
</feature>
<evidence type="ECO:0000256" key="3">
    <source>
        <dbReference type="ARBA" id="ARBA00022692"/>
    </source>
</evidence>
<evidence type="ECO:0000256" key="11">
    <source>
        <dbReference type="SAM" id="MobiDB-lite"/>
    </source>
</evidence>
<dbReference type="RefSeq" id="WP_246967028.1">
    <property type="nucleotide sequence ID" value="NZ_CP095397.1"/>
</dbReference>
<evidence type="ECO:0000256" key="5">
    <source>
        <dbReference type="ARBA" id="ARBA00022801"/>
    </source>
</evidence>
<dbReference type="InterPro" id="IPR050083">
    <property type="entry name" value="HtpX_protease"/>
</dbReference>
<keyword evidence="7 12" id="KW-1133">Transmembrane helix</keyword>
<dbReference type="GO" id="GO:0008237">
    <property type="term" value="F:metallopeptidase activity"/>
    <property type="evidence" value="ECO:0007669"/>
    <property type="project" value="UniProtKB-KW"/>
</dbReference>
<dbReference type="EMBL" id="JBHSDJ010000013">
    <property type="protein sequence ID" value="MFC4246451.1"/>
    <property type="molecule type" value="Genomic_DNA"/>
</dbReference>
<evidence type="ECO:0000256" key="7">
    <source>
        <dbReference type="ARBA" id="ARBA00022989"/>
    </source>
</evidence>
<comment type="similarity">
    <text evidence="10">Belongs to the peptidase M48 family.</text>
</comment>
<name>A0ABD5NXB1_9EURY</name>
<sequence>MGTRRQGTHPLMVLVGASLLVFYASLAYLSYRALVALWSATPGLETTLLVVAVGTLVVGYLSYRFGTAQLLSGLEAVELPRSRAPGFYRRFDRLVDRMDAGDPQILVARLPTPNAFALGSPRSGVVVLDRSLFGLLTVDELEAIVAHELAHLEGYDAFVQTLAYTAFRTLVGFALLASFPVVLVIGGFARAIAWMRGRPSSWTNTLLGRLLRRAEQAVLLVSLAFTVVVLARSRRREYAADDRAVTVTGRPLALARALRKIQRAADPDWGLLSPLYVHTDETETEDERLWRRLLSTHPSTDERIDRLVERARTQQNGRRGREGERIPVR</sequence>
<comment type="cofactor">
    <cofactor evidence="10">
        <name>Zn(2+)</name>
        <dbReference type="ChEBI" id="CHEBI:29105"/>
    </cofactor>
    <text evidence="10">Binds 1 zinc ion per subunit.</text>
</comment>
<dbReference type="AlphaFoldDB" id="A0ABD5NXB1"/>
<evidence type="ECO:0000259" key="13">
    <source>
        <dbReference type="Pfam" id="PF01435"/>
    </source>
</evidence>
<dbReference type="InterPro" id="IPR001915">
    <property type="entry name" value="Peptidase_M48"/>
</dbReference>
<evidence type="ECO:0000256" key="2">
    <source>
        <dbReference type="ARBA" id="ARBA00022670"/>
    </source>
</evidence>
<dbReference type="Pfam" id="PF01435">
    <property type="entry name" value="Peptidase_M48"/>
    <property type="match status" value="1"/>
</dbReference>
<dbReference type="PANTHER" id="PTHR43221">
    <property type="entry name" value="PROTEASE HTPX"/>
    <property type="match status" value="1"/>
</dbReference>
<reference evidence="14 15" key="1">
    <citation type="journal article" date="2014" name="Int. J. Syst. Evol. Microbiol.">
        <title>Complete genome sequence of Corynebacterium casei LMG S-19264T (=DSM 44701T), isolated from a smear-ripened cheese.</title>
        <authorList>
            <consortium name="US DOE Joint Genome Institute (JGI-PGF)"/>
            <person name="Walter F."/>
            <person name="Albersmeier A."/>
            <person name="Kalinowski J."/>
            <person name="Ruckert C."/>
        </authorList>
    </citation>
    <scope>NUCLEOTIDE SEQUENCE [LARGE SCALE GENOMIC DNA]</scope>
    <source>
        <strain evidence="14 15">IBRC-M 10912</strain>
    </source>
</reference>
<dbReference type="GeneID" id="71854770"/>
<feature type="transmembrane region" description="Helical" evidence="12">
    <location>
        <begin position="214"/>
        <end position="231"/>
    </location>
</feature>
<comment type="caution">
    <text evidence="14">The sequence shown here is derived from an EMBL/GenBank/DDBJ whole genome shotgun (WGS) entry which is preliminary data.</text>
</comment>
<dbReference type="GO" id="GO:0006508">
    <property type="term" value="P:proteolysis"/>
    <property type="evidence" value="ECO:0007669"/>
    <property type="project" value="UniProtKB-KW"/>
</dbReference>
<dbReference type="Gene3D" id="3.30.2010.10">
    <property type="entry name" value="Metalloproteases ('zincins'), catalytic domain"/>
    <property type="match status" value="1"/>
</dbReference>